<dbReference type="InterPro" id="IPR018114">
    <property type="entry name" value="TRYPSIN_HIS"/>
</dbReference>
<evidence type="ECO:0000256" key="4">
    <source>
        <dbReference type="ARBA" id="ARBA00023157"/>
    </source>
</evidence>
<dbReference type="EMBL" id="JAACXV010000083">
    <property type="protein sequence ID" value="KAF7284124.1"/>
    <property type="molecule type" value="Genomic_DNA"/>
</dbReference>
<evidence type="ECO:0000256" key="3">
    <source>
        <dbReference type="ARBA" id="ARBA00022825"/>
    </source>
</evidence>
<dbReference type="InterPro" id="IPR009003">
    <property type="entry name" value="Peptidase_S1_PA"/>
</dbReference>
<keyword evidence="6" id="KW-0732">Signal</keyword>
<dbReference type="GO" id="GO:0004252">
    <property type="term" value="F:serine-type endopeptidase activity"/>
    <property type="evidence" value="ECO:0007669"/>
    <property type="project" value="InterPro"/>
</dbReference>
<dbReference type="PROSITE" id="PS00134">
    <property type="entry name" value="TRYPSIN_HIS"/>
    <property type="match status" value="1"/>
</dbReference>
<dbReference type="CDD" id="cd00190">
    <property type="entry name" value="Tryp_SPc"/>
    <property type="match status" value="1"/>
</dbReference>
<keyword evidence="1 5" id="KW-0645">Protease</keyword>
<proteinExistence type="predicted"/>
<dbReference type="InterPro" id="IPR001314">
    <property type="entry name" value="Peptidase_S1A"/>
</dbReference>
<dbReference type="PRINTS" id="PR00722">
    <property type="entry name" value="CHYMOTRYPSIN"/>
</dbReference>
<reference evidence="8" key="1">
    <citation type="submission" date="2020-08" db="EMBL/GenBank/DDBJ databases">
        <title>Genome sequencing and assembly of the red palm weevil Rhynchophorus ferrugineus.</title>
        <authorList>
            <person name="Dias G.B."/>
            <person name="Bergman C.M."/>
            <person name="Manee M."/>
        </authorList>
    </citation>
    <scope>NUCLEOTIDE SEQUENCE</scope>
    <source>
        <strain evidence="8">AA-2017</strain>
        <tissue evidence="8">Whole larva</tissue>
    </source>
</reference>
<gene>
    <name evidence="8" type="ORF">GWI33_022583</name>
</gene>
<comment type="caution">
    <text evidence="8">The sequence shown here is derived from an EMBL/GenBank/DDBJ whole genome shotgun (WGS) entry which is preliminary data.</text>
</comment>
<dbReference type="SUPFAM" id="SSF50494">
    <property type="entry name" value="Trypsin-like serine proteases"/>
    <property type="match status" value="1"/>
</dbReference>
<keyword evidence="2 5" id="KW-0378">Hydrolase</keyword>
<dbReference type="Gene3D" id="2.40.10.10">
    <property type="entry name" value="Trypsin-like serine proteases"/>
    <property type="match status" value="1"/>
</dbReference>
<keyword evidence="3 5" id="KW-0720">Serine protease</keyword>
<evidence type="ECO:0000313" key="8">
    <source>
        <dbReference type="EMBL" id="KAF7284124.1"/>
    </source>
</evidence>
<evidence type="ECO:0000259" key="7">
    <source>
        <dbReference type="PROSITE" id="PS50240"/>
    </source>
</evidence>
<dbReference type="PANTHER" id="PTHR24252:SF18">
    <property type="entry name" value="OVOCHYMASE 1"/>
    <property type="match status" value="1"/>
</dbReference>
<protein>
    <recommendedName>
        <fullName evidence="7">Peptidase S1 domain-containing protein</fullName>
    </recommendedName>
</protein>
<dbReference type="PROSITE" id="PS00135">
    <property type="entry name" value="TRYPSIN_SER"/>
    <property type="match status" value="1"/>
</dbReference>
<dbReference type="Pfam" id="PF00089">
    <property type="entry name" value="Trypsin"/>
    <property type="match status" value="1"/>
</dbReference>
<dbReference type="SMART" id="SM00020">
    <property type="entry name" value="Tryp_SPc"/>
    <property type="match status" value="1"/>
</dbReference>
<evidence type="ECO:0000256" key="6">
    <source>
        <dbReference type="SAM" id="SignalP"/>
    </source>
</evidence>
<dbReference type="InterPro" id="IPR043504">
    <property type="entry name" value="Peptidase_S1_PA_chymotrypsin"/>
</dbReference>
<feature type="domain" description="Peptidase S1" evidence="7">
    <location>
        <begin position="136"/>
        <end position="368"/>
    </location>
</feature>
<dbReference type="OrthoDB" id="10012881at2759"/>
<evidence type="ECO:0000256" key="2">
    <source>
        <dbReference type="ARBA" id="ARBA00022801"/>
    </source>
</evidence>
<name>A0A834IN32_RHYFE</name>
<dbReference type="Proteomes" id="UP000625711">
    <property type="component" value="Unassembled WGS sequence"/>
</dbReference>
<feature type="signal peptide" evidence="6">
    <location>
        <begin position="1"/>
        <end position="25"/>
    </location>
</feature>
<dbReference type="PANTHER" id="PTHR24252">
    <property type="entry name" value="ACROSIN-RELATED"/>
    <property type="match status" value="1"/>
</dbReference>
<dbReference type="AlphaFoldDB" id="A0A834IN32"/>
<feature type="chain" id="PRO_5032628470" description="Peptidase S1 domain-containing protein" evidence="6">
    <location>
        <begin position="26"/>
        <end position="373"/>
    </location>
</feature>
<organism evidence="8 9">
    <name type="scientific">Rhynchophorus ferrugineus</name>
    <name type="common">Red palm weevil</name>
    <name type="synonym">Curculio ferrugineus</name>
    <dbReference type="NCBI Taxonomy" id="354439"/>
    <lineage>
        <taxon>Eukaryota</taxon>
        <taxon>Metazoa</taxon>
        <taxon>Ecdysozoa</taxon>
        <taxon>Arthropoda</taxon>
        <taxon>Hexapoda</taxon>
        <taxon>Insecta</taxon>
        <taxon>Pterygota</taxon>
        <taxon>Neoptera</taxon>
        <taxon>Endopterygota</taxon>
        <taxon>Coleoptera</taxon>
        <taxon>Polyphaga</taxon>
        <taxon>Cucujiformia</taxon>
        <taxon>Curculionidae</taxon>
        <taxon>Dryophthorinae</taxon>
        <taxon>Rhynchophorus</taxon>
    </lineage>
</organism>
<dbReference type="PROSITE" id="PS50240">
    <property type="entry name" value="TRYPSIN_DOM"/>
    <property type="match status" value="1"/>
</dbReference>
<accession>A0A834IN32</accession>
<sequence>MDMMQRLSEIVLVVMCLMMVTCVEHQTDQDSSTVKYNTRNNLYRTYGNLIIANDINNQTKSFKAGDVVMETQVMSQILNMSDPTVNSSHKNIIDWFLGVVGFKPIDKEPEKPTTQRPPVKKCMKCTCGLALKHKRIVGGVETLVNEYPWMVALHYNNRFYCGASLINNKYLLTAAHCVNGFSKERLSAVFLDHDRDNSYETTTFSRRIKAILKHRNYGKEGNYNNDIALLLLDNEVPLNDMVRPVCLPPTGKSFTGYNGVVTGWGATSQHGHIAPKLQEVVVPIMSNRDCRKTGYVNRITDNMLCAGFPEGQKDACQGDSGGPLHIINSSFHYVAGIVSWGEGCAQPNYPGVYTRVNRYITWIESNTRDACYC</sequence>
<dbReference type="FunFam" id="2.40.10.10:FF:000006">
    <property type="entry name" value="Serine proteinase stubble"/>
    <property type="match status" value="1"/>
</dbReference>
<dbReference type="InterPro" id="IPR033116">
    <property type="entry name" value="TRYPSIN_SER"/>
</dbReference>
<keyword evidence="9" id="KW-1185">Reference proteome</keyword>
<evidence type="ECO:0000256" key="5">
    <source>
        <dbReference type="RuleBase" id="RU363034"/>
    </source>
</evidence>
<keyword evidence="4" id="KW-1015">Disulfide bond</keyword>
<evidence type="ECO:0000256" key="1">
    <source>
        <dbReference type="ARBA" id="ARBA00022670"/>
    </source>
</evidence>
<evidence type="ECO:0000313" key="9">
    <source>
        <dbReference type="Proteomes" id="UP000625711"/>
    </source>
</evidence>
<dbReference type="InterPro" id="IPR001254">
    <property type="entry name" value="Trypsin_dom"/>
</dbReference>
<dbReference type="GO" id="GO:0006508">
    <property type="term" value="P:proteolysis"/>
    <property type="evidence" value="ECO:0007669"/>
    <property type="project" value="UniProtKB-KW"/>
</dbReference>